<dbReference type="Proteomes" id="UP001524318">
    <property type="component" value="Unassembled WGS sequence"/>
</dbReference>
<name>A0ABT1LN21_9MICC</name>
<gene>
    <name evidence="1" type="ORF">NFC73_08940</name>
</gene>
<evidence type="ECO:0000313" key="2">
    <source>
        <dbReference type="Proteomes" id="UP001524318"/>
    </source>
</evidence>
<sequence length="115" mass="12448">MTITEFADGRIVTHDIADPTLTNVDTGKSLVHRSRFYVTERPSSVEGEIVIETSGQLFMTIFPGDQGPYGLVEYPGLLLSVNGHTRVTMDSSTFVYTSFSLNGTATDLCAALAPE</sequence>
<proteinExistence type="predicted"/>
<dbReference type="RefSeq" id="WP_254749485.1">
    <property type="nucleotide sequence ID" value="NZ_JANCLV010000005.1"/>
</dbReference>
<protein>
    <submittedName>
        <fullName evidence="1">Uncharacterized protein</fullName>
    </submittedName>
</protein>
<organism evidence="1 2">
    <name type="scientific">Pseudarthrobacter humi</name>
    <dbReference type="NCBI Taxonomy" id="2952523"/>
    <lineage>
        <taxon>Bacteria</taxon>
        <taxon>Bacillati</taxon>
        <taxon>Actinomycetota</taxon>
        <taxon>Actinomycetes</taxon>
        <taxon>Micrococcales</taxon>
        <taxon>Micrococcaceae</taxon>
        <taxon>Pseudarthrobacter</taxon>
    </lineage>
</organism>
<reference evidence="1 2" key="1">
    <citation type="submission" date="2022-06" db="EMBL/GenBank/DDBJ databases">
        <title>Pseudarthrobacter sp. strain RMG13 Genome sequencing and assembly.</title>
        <authorList>
            <person name="Kim I."/>
        </authorList>
    </citation>
    <scope>NUCLEOTIDE SEQUENCE [LARGE SCALE GENOMIC DNA]</scope>
    <source>
        <strain evidence="1 2">RMG13</strain>
    </source>
</reference>
<dbReference type="EMBL" id="JANCLV010000005">
    <property type="protein sequence ID" value="MCP8999855.1"/>
    <property type="molecule type" value="Genomic_DNA"/>
</dbReference>
<comment type="caution">
    <text evidence="1">The sequence shown here is derived from an EMBL/GenBank/DDBJ whole genome shotgun (WGS) entry which is preliminary data.</text>
</comment>
<evidence type="ECO:0000313" key="1">
    <source>
        <dbReference type="EMBL" id="MCP8999855.1"/>
    </source>
</evidence>
<keyword evidence="2" id="KW-1185">Reference proteome</keyword>
<accession>A0ABT1LN21</accession>